<proteinExistence type="predicted"/>
<evidence type="ECO:0000256" key="1">
    <source>
        <dbReference type="SAM" id="MobiDB-lite"/>
    </source>
</evidence>
<dbReference type="Proteomes" id="UP000664382">
    <property type="component" value="Unassembled WGS sequence"/>
</dbReference>
<evidence type="ECO:0000313" key="4">
    <source>
        <dbReference type="Proteomes" id="UP000664382"/>
    </source>
</evidence>
<name>A0A939MPM3_9MICO</name>
<keyword evidence="4" id="KW-1185">Reference proteome</keyword>
<feature type="transmembrane region" description="Helical" evidence="2">
    <location>
        <begin position="112"/>
        <end position="136"/>
    </location>
</feature>
<keyword evidence="2" id="KW-1133">Transmembrane helix</keyword>
<dbReference type="RefSeq" id="WP_208098055.1">
    <property type="nucleotide sequence ID" value="NZ_JAGDYM010000011.1"/>
</dbReference>
<evidence type="ECO:0000256" key="2">
    <source>
        <dbReference type="SAM" id="Phobius"/>
    </source>
</evidence>
<feature type="compositionally biased region" description="Basic and acidic residues" evidence="1">
    <location>
        <begin position="1"/>
        <end position="15"/>
    </location>
</feature>
<feature type="compositionally biased region" description="Pro residues" evidence="1">
    <location>
        <begin position="49"/>
        <end position="60"/>
    </location>
</feature>
<dbReference type="AlphaFoldDB" id="A0A939MPM3"/>
<accession>A0A939MPM3</accession>
<evidence type="ECO:0000313" key="3">
    <source>
        <dbReference type="EMBL" id="MBO1902286.1"/>
    </source>
</evidence>
<protein>
    <submittedName>
        <fullName evidence="3">Uncharacterized protein</fullName>
    </submittedName>
</protein>
<gene>
    <name evidence="3" type="ORF">J4H92_10050</name>
</gene>
<dbReference type="EMBL" id="JAGDYM010000011">
    <property type="protein sequence ID" value="MBO1902286.1"/>
    <property type="molecule type" value="Genomic_DNA"/>
</dbReference>
<keyword evidence="2" id="KW-0812">Transmembrane</keyword>
<comment type="caution">
    <text evidence="3">The sequence shown here is derived from an EMBL/GenBank/DDBJ whole genome shotgun (WGS) entry which is preliminary data.</text>
</comment>
<feature type="compositionally biased region" description="Basic and acidic residues" evidence="1">
    <location>
        <begin position="67"/>
        <end position="81"/>
    </location>
</feature>
<organism evidence="3 4">
    <name type="scientific">Leucobacter weissii</name>
    <dbReference type="NCBI Taxonomy" id="1983706"/>
    <lineage>
        <taxon>Bacteria</taxon>
        <taxon>Bacillati</taxon>
        <taxon>Actinomycetota</taxon>
        <taxon>Actinomycetes</taxon>
        <taxon>Micrococcales</taxon>
        <taxon>Microbacteriaceae</taxon>
        <taxon>Leucobacter</taxon>
    </lineage>
</organism>
<reference evidence="3" key="1">
    <citation type="submission" date="2021-03" db="EMBL/GenBank/DDBJ databases">
        <title>Leucobacter chromiisoli sp. nov., isolated from chromium-containing soil of chemical plant.</title>
        <authorList>
            <person name="Xu Z."/>
        </authorList>
    </citation>
    <scope>NUCLEOTIDE SEQUENCE</scope>
    <source>
        <strain evidence="3">S27</strain>
    </source>
</reference>
<sequence>MSNEERPSTDDRTDPDTVPTAEAEELAQAPETTPLGASAAPGPDAATLPEPPEPPAPPAAEPNGAPSRREAAEVAPHEGRRTRTGPIVWGAIILAFCAYVAAQTLAPGSVDPVAFVIACALGLGALLLLVGIAVLVRNRR</sequence>
<keyword evidence="2" id="KW-0472">Membrane</keyword>
<feature type="region of interest" description="Disordered" evidence="1">
    <location>
        <begin position="1"/>
        <end position="81"/>
    </location>
</feature>
<feature type="transmembrane region" description="Helical" evidence="2">
    <location>
        <begin position="87"/>
        <end position="106"/>
    </location>
</feature>